<dbReference type="CDD" id="cd00078">
    <property type="entry name" value="HECTc"/>
    <property type="match status" value="1"/>
</dbReference>
<dbReference type="Proteomes" id="UP000030747">
    <property type="component" value="Unassembled WGS sequence"/>
</dbReference>
<sequence>MGSAASSQGTGANNGGPQQQQQHPKPHGQRQQQGRQQLQGLQQRQQQELPAGGSFLRHHEAAAEEVDSPAVFANSSASRSRAMEPLDEEQSSPAAADTAAAAATAAAGSAAVGCAPSVAALLAEGFIQPGESFESLKDSFLLLELEDDKAAAAAEAVQQIVAAAAGSSSGSSSCTHNSGQPASTESRGFAEAACARLCAARQQQQQLQQLLDTAPETLLQFLRTKKDWERLAGVFFDSFYGLSKVFWAPQQRSTDSQLSAALPNGGSNSSNREASSGSSNLLNGCNGISSRNDRSNSGSEGESASFPVDLEAVRRFYSGVLAAARAAITSASDGSWDPIELMLERINSLCYVLLRRASSLRHPQQLAFIPILLECPFLEESVDFSELAKLCEVVASLPHSSRRTIAQWYGEVPASHMEQHITVVQQLITVRMLSAGPLESWHYLQAAQHPAETALRSALQLLHLLYVANVNRHLHRLQLRHWKEQNLQLLDRTALGFNELPADAAAAAAAGGTAAASEMLEQQQLLKQQQQAREVDFTLFHNDAINSNSQLLQHEFALWLRLRRGIAPRLLQQALQQREQGPITQGRRRGQQQQDQNPPQRDAAPAAEPSGTSGAGSAAPTAAGGPAATNAGAATPQSSNVATAAAAGVAAEVAPRSERATGSAVRSMSVDSLFSVEAEAMAALRPPSDDAAAGGPAEGPGGDAVVVDTAEDSFSSNLLRTVAAAAAAEGFAPVPSPFALSEHSTAAAALAAGVASPVAAFSSPAAAAAASAANAPFSHFSIPERSMTNQAFSLLAHPFVLDASVKADILRRQAAIEQQYQARQAEMDAVLALCTGGAGYPLPFLYLRVRRSHLVQDTLQQIACNSSRDSQINNTNLRKALKIKFIGEEGVDQGGVTKEFFQLLVDELFSPDYGMFSLDEESQMHWFCPYSLEGRYRFELIGILCGLAINNAVLMPMNFPLVLFKKLLGWPAASLEDLYALHPQVARSLVCVLRASREELDSMGLTFNVASDFLGQVREDALGSHDPSDKVTLENRDEYVQLYLEHVLDVSVREQYSAFEDGFYRCVDKTTISLFRPEELQLLLLGKEEELDVSLLQKAVTYQDGYTKDSRAISMFWNVCRTFTQEEKKKLLMFITGSDRVPLGGPQALRLTIGRSGPDTERLPTAHTCFNFLLLPDYSSEEKMARLLLIAIQNCTGFGLRPRESQVACTRTGAYKIKDMCCVICNLIVPQAAAAKASFSQ</sequence>
<keyword evidence="3" id="KW-0808">Transferase</keyword>
<proteinExistence type="predicted"/>
<feature type="compositionally biased region" description="Polar residues" evidence="6">
    <location>
        <begin position="1"/>
        <end position="11"/>
    </location>
</feature>
<dbReference type="AlphaFoldDB" id="U6KIB1"/>
<feature type="region of interest" description="Disordered" evidence="6">
    <location>
        <begin position="577"/>
        <end position="635"/>
    </location>
</feature>
<evidence type="ECO:0000256" key="5">
    <source>
        <dbReference type="PROSITE-ProRule" id="PRU00104"/>
    </source>
</evidence>
<evidence type="ECO:0000256" key="2">
    <source>
        <dbReference type="ARBA" id="ARBA00012485"/>
    </source>
</evidence>
<evidence type="ECO:0000256" key="3">
    <source>
        <dbReference type="ARBA" id="ARBA00022679"/>
    </source>
</evidence>
<keyword evidence="4 5" id="KW-0833">Ubl conjugation pathway</keyword>
<feature type="active site" description="Glycyl thioester intermediate" evidence="5">
    <location>
        <position position="1169"/>
    </location>
</feature>
<feature type="region of interest" description="Disordered" evidence="6">
    <location>
        <begin position="257"/>
        <end position="280"/>
    </location>
</feature>
<reference evidence="8" key="1">
    <citation type="submission" date="2013-10" db="EMBL/GenBank/DDBJ databases">
        <title>Genomic analysis of the causative agents of coccidiosis in chickens.</title>
        <authorList>
            <person name="Reid A.J."/>
            <person name="Blake D."/>
            <person name="Billington K."/>
            <person name="Browne H."/>
            <person name="Dunn M."/>
            <person name="Hung S."/>
            <person name="Kawahara F."/>
            <person name="Miranda-Saavedra D."/>
            <person name="Mourier T."/>
            <person name="Nagra H."/>
            <person name="Otto T.D."/>
            <person name="Rawlings N."/>
            <person name="Sanchez A."/>
            <person name="Sanders M."/>
            <person name="Subramaniam C."/>
            <person name="Tay Y."/>
            <person name="Dear P."/>
            <person name="Doerig C."/>
            <person name="Gruber A."/>
            <person name="Parkinson J."/>
            <person name="Shirley M."/>
            <person name="Wan K.L."/>
            <person name="Berriman M."/>
            <person name="Tomley F."/>
            <person name="Pain A."/>
        </authorList>
    </citation>
    <scope>NUCLEOTIDE SEQUENCE [LARGE SCALE GENOMIC DNA]</scope>
    <source>
        <strain evidence="8">Houghton</strain>
    </source>
</reference>
<dbReference type="OrthoDB" id="409931at2759"/>
<dbReference type="SMART" id="SM00119">
    <property type="entry name" value="HECTc"/>
    <property type="match status" value="1"/>
</dbReference>
<evidence type="ECO:0000313" key="8">
    <source>
        <dbReference type="EMBL" id="CDJ37770.1"/>
    </source>
</evidence>
<dbReference type="GeneID" id="25250109"/>
<dbReference type="VEuPathDB" id="ToxoDB:ETH2_0831200"/>
<feature type="domain" description="HECT" evidence="7">
    <location>
        <begin position="873"/>
        <end position="1201"/>
    </location>
</feature>
<organism evidence="8 9">
    <name type="scientific">Eimeria tenella</name>
    <name type="common">Coccidian parasite</name>
    <dbReference type="NCBI Taxonomy" id="5802"/>
    <lineage>
        <taxon>Eukaryota</taxon>
        <taxon>Sar</taxon>
        <taxon>Alveolata</taxon>
        <taxon>Apicomplexa</taxon>
        <taxon>Conoidasida</taxon>
        <taxon>Coccidia</taxon>
        <taxon>Eucoccidiorida</taxon>
        <taxon>Eimeriorina</taxon>
        <taxon>Eimeriidae</taxon>
        <taxon>Eimeria</taxon>
    </lineage>
</organism>
<reference evidence="8" key="2">
    <citation type="submission" date="2013-10" db="EMBL/GenBank/DDBJ databases">
        <authorList>
            <person name="Aslett M."/>
        </authorList>
    </citation>
    <scope>NUCLEOTIDE SEQUENCE [LARGE SCALE GENOMIC DNA]</scope>
    <source>
        <strain evidence="8">Houghton</strain>
    </source>
</reference>
<dbReference type="InterPro" id="IPR035983">
    <property type="entry name" value="Hect_E3_ubiquitin_ligase"/>
</dbReference>
<dbReference type="InterPro" id="IPR044611">
    <property type="entry name" value="E3A/B/C-like"/>
</dbReference>
<dbReference type="GO" id="GO:0000209">
    <property type="term" value="P:protein polyubiquitination"/>
    <property type="evidence" value="ECO:0007669"/>
    <property type="project" value="InterPro"/>
</dbReference>
<dbReference type="EMBL" id="HG673776">
    <property type="protein sequence ID" value="CDJ37770.1"/>
    <property type="molecule type" value="Genomic_DNA"/>
</dbReference>
<evidence type="ECO:0000313" key="9">
    <source>
        <dbReference type="Proteomes" id="UP000030747"/>
    </source>
</evidence>
<feature type="region of interest" description="Disordered" evidence="6">
    <location>
        <begin position="1"/>
        <end position="95"/>
    </location>
</feature>
<feature type="compositionally biased region" description="Low complexity" evidence="6">
    <location>
        <begin position="15"/>
        <end position="47"/>
    </location>
</feature>
<dbReference type="Pfam" id="PF00632">
    <property type="entry name" value="HECT"/>
    <property type="match status" value="1"/>
</dbReference>
<dbReference type="SUPFAM" id="SSF56204">
    <property type="entry name" value="Hect, E3 ligase catalytic domain"/>
    <property type="match status" value="1"/>
</dbReference>
<dbReference type="PROSITE" id="PS50237">
    <property type="entry name" value="HECT"/>
    <property type="match status" value="1"/>
</dbReference>
<comment type="catalytic activity">
    <reaction evidence="1">
        <text>S-ubiquitinyl-[E2 ubiquitin-conjugating enzyme]-L-cysteine + [acceptor protein]-L-lysine = [E2 ubiquitin-conjugating enzyme]-L-cysteine + N(6)-ubiquitinyl-[acceptor protein]-L-lysine.</text>
        <dbReference type="EC" id="2.3.2.26"/>
    </reaction>
</comment>
<gene>
    <name evidence="8" type="ORF">ETH_00004505</name>
</gene>
<dbReference type="PANTHER" id="PTHR45700:SF8">
    <property type="entry name" value="HECT-TYPE E3 UBIQUITIN TRANSFERASE"/>
    <property type="match status" value="1"/>
</dbReference>
<dbReference type="GO" id="GO:0061630">
    <property type="term" value="F:ubiquitin protein ligase activity"/>
    <property type="evidence" value="ECO:0007669"/>
    <property type="project" value="UniProtKB-EC"/>
</dbReference>
<evidence type="ECO:0000256" key="4">
    <source>
        <dbReference type="ARBA" id="ARBA00022786"/>
    </source>
</evidence>
<name>U6KIB1_EIMTE</name>
<keyword evidence="9" id="KW-1185">Reference proteome</keyword>
<dbReference type="RefSeq" id="XP_013228608.1">
    <property type="nucleotide sequence ID" value="XM_013373154.1"/>
</dbReference>
<dbReference type="PANTHER" id="PTHR45700">
    <property type="entry name" value="UBIQUITIN-PROTEIN LIGASE E3C"/>
    <property type="match status" value="1"/>
</dbReference>
<protein>
    <recommendedName>
        <fullName evidence="2">HECT-type E3 ubiquitin transferase</fullName>
        <ecNumber evidence="2">2.3.2.26</ecNumber>
    </recommendedName>
</protein>
<dbReference type="OMA" id="HPFVLDA"/>
<dbReference type="VEuPathDB" id="ToxoDB:ETH_00004505"/>
<evidence type="ECO:0000256" key="6">
    <source>
        <dbReference type="SAM" id="MobiDB-lite"/>
    </source>
</evidence>
<dbReference type="EC" id="2.3.2.26" evidence="2"/>
<feature type="compositionally biased region" description="Low complexity" evidence="6">
    <location>
        <begin position="264"/>
        <end position="280"/>
    </location>
</feature>
<dbReference type="FunFam" id="3.30.2410.10:FF:000003">
    <property type="entry name" value="probable E3 ubiquitin-protein ligase HERC4 isoform X1"/>
    <property type="match status" value="1"/>
</dbReference>
<dbReference type="Gene3D" id="3.30.2160.10">
    <property type="entry name" value="Hect, E3 ligase catalytic domain"/>
    <property type="match status" value="1"/>
</dbReference>
<evidence type="ECO:0000256" key="1">
    <source>
        <dbReference type="ARBA" id="ARBA00000885"/>
    </source>
</evidence>
<dbReference type="InterPro" id="IPR000569">
    <property type="entry name" value="HECT_dom"/>
</dbReference>
<accession>U6KIB1</accession>
<evidence type="ECO:0000259" key="7">
    <source>
        <dbReference type="PROSITE" id="PS50237"/>
    </source>
</evidence>
<dbReference type="Gene3D" id="3.30.2410.10">
    <property type="entry name" value="Hect, E3 ligase catalytic domain"/>
    <property type="match status" value="1"/>
</dbReference>
<dbReference type="Gene3D" id="3.90.1750.10">
    <property type="entry name" value="Hect, E3 ligase catalytic domains"/>
    <property type="match status" value="1"/>
</dbReference>